<feature type="compositionally biased region" description="Basic and acidic residues" evidence="1">
    <location>
        <begin position="294"/>
        <end position="311"/>
    </location>
</feature>
<keyword evidence="4" id="KW-1185">Reference proteome</keyword>
<dbReference type="SUPFAM" id="SSF46565">
    <property type="entry name" value="Chaperone J-domain"/>
    <property type="match status" value="1"/>
</dbReference>
<dbReference type="OrthoDB" id="10250354at2759"/>
<evidence type="ECO:0000259" key="2">
    <source>
        <dbReference type="PROSITE" id="PS50076"/>
    </source>
</evidence>
<protein>
    <submittedName>
        <fullName evidence="3">DnaJ domain-containing protein</fullName>
    </submittedName>
</protein>
<dbReference type="Pfam" id="PF00226">
    <property type="entry name" value="DnaJ"/>
    <property type="match status" value="1"/>
</dbReference>
<dbReference type="InterPro" id="IPR036869">
    <property type="entry name" value="J_dom_sf"/>
</dbReference>
<dbReference type="SMART" id="SM00271">
    <property type="entry name" value="DnaJ"/>
    <property type="match status" value="1"/>
</dbReference>
<feature type="compositionally biased region" description="Basic and acidic residues" evidence="1">
    <location>
        <begin position="419"/>
        <end position="434"/>
    </location>
</feature>
<feature type="compositionally biased region" description="Basic and acidic residues" evidence="1">
    <location>
        <begin position="452"/>
        <end position="471"/>
    </location>
</feature>
<dbReference type="EMBL" id="QPKB01000011">
    <property type="protein sequence ID" value="RWR94703.1"/>
    <property type="molecule type" value="Genomic_DNA"/>
</dbReference>
<feature type="region of interest" description="Disordered" evidence="1">
    <location>
        <begin position="248"/>
        <end position="494"/>
    </location>
</feature>
<reference evidence="3 4" key="1">
    <citation type="journal article" date="2019" name="Nat. Plants">
        <title>Stout camphor tree genome fills gaps in understanding of flowering plant genome evolution.</title>
        <authorList>
            <person name="Chaw S.M."/>
            <person name="Liu Y.C."/>
            <person name="Wu Y.W."/>
            <person name="Wang H.Y."/>
            <person name="Lin C.I."/>
            <person name="Wu C.S."/>
            <person name="Ke H.M."/>
            <person name="Chang L.Y."/>
            <person name="Hsu C.Y."/>
            <person name="Yang H.T."/>
            <person name="Sudianto E."/>
            <person name="Hsu M.H."/>
            <person name="Wu K.P."/>
            <person name="Wang L.N."/>
            <person name="Leebens-Mack J.H."/>
            <person name="Tsai I.J."/>
        </authorList>
    </citation>
    <scope>NUCLEOTIDE SEQUENCE [LARGE SCALE GENOMIC DNA]</scope>
    <source>
        <strain evidence="4">cv. Chaw 1501</strain>
        <tissue evidence="3">Young leaves</tissue>
    </source>
</reference>
<dbReference type="AlphaFoldDB" id="A0A443PVC1"/>
<evidence type="ECO:0000256" key="1">
    <source>
        <dbReference type="SAM" id="MobiDB-lite"/>
    </source>
</evidence>
<organism evidence="3 4">
    <name type="scientific">Cinnamomum micranthum f. kanehirae</name>
    <dbReference type="NCBI Taxonomy" id="337451"/>
    <lineage>
        <taxon>Eukaryota</taxon>
        <taxon>Viridiplantae</taxon>
        <taxon>Streptophyta</taxon>
        <taxon>Embryophyta</taxon>
        <taxon>Tracheophyta</taxon>
        <taxon>Spermatophyta</taxon>
        <taxon>Magnoliopsida</taxon>
        <taxon>Magnoliidae</taxon>
        <taxon>Laurales</taxon>
        <taxon>Lauraceae</taxon>
        <taxon>Cinnamomum</taxon>
    </lineage>
</organism>
<feature type="compositionally biased region" description="Basic and acidic residues" evidence="1">
    <location>
        <begin position="402"/>
        <end position="411"/>
    </location>
</feature>
<feature type="compositionally biased region" description="Polar residues" evidence="1">
    <location>
        <begin position="478"/>
        <end position="492"/>
    </location>
</feature>
<feature type="domain" description="J" evidence="2">
    <location>
        <begin position="67"/>
        <end position="131"/>
    </location>
</feature>
<dbReference type="STRING" id="337451.A0A443PVC1"/>
<dbReference type="Gene3D" id="1.10.287.110">
    <property type="entry name" value="DnaJ domain"/>
    <property type="match status" value="1"/>
</dbReference>
<dbReference type="PANTHER" id="PTHR45089">
    <property type="entry name" value="DNAJ HEAT SHOCK AMINO-TERMINAL DOMAIN PROTEIN-RELATED"/>
    <property type="match status" value="1"/>
</dbReference>
<feature type="compositionally biased region" description="Basic and acidic residues" evidence="1">
    <location>
        <begin position="753"/>
        <end position="779"/>
    </location>
</feature>
<dbReference type="InterPro" id="IPR001623">
    <property type="entry name" value="DnaJ_domain"/>
</dbReference>
<feature type="region of interest" description="Disordered" evidence="1">
    <location>
        <begin position="137"/>
        <end position="168"/>
    </location>
</feature>
<sequence length="1074" mass="120892">MECNKEEAIRAKDIAEKKMQSKDFVGARKIALKAQQLFPELENISQMLTVCNVHCSSVVKVAGSELDWYGILQVEQTADEASIKKQYRKLALLLHPDKNNFAGAEAAFKLIGEANRVLTDQSKRSLYDMKRAVNTRTTGARQAPPHMNKNSHARKQPNIQNKFPNDAASQFPGMSQQQTLPLTFWTVCPFCGIRYQYYQSVMNRALRCQNCQKPFIAYAINAQGTQAGANSGQYWNPSGIPQQKEVLGQSAPKAGHQGTAGNSSFCSVSQSATMPESSKTESRSEFGGRSQSKAAEKRAKSQEEKPEEGRKRAQSRKRGRKMIIEEESSESCDTDSSDEDEASAADDIPASQTVETTSNRYPRRSTRQKQQVTYNEDGSDDDFANPPSSKRSRRGGVSGESDDQRQNKEEYADQTTEAARARPIFEDKKKDKYKGNIPSGESLANGNGQFEKNGKKQADVGRKVENLKDADSSDEDFSLNSEYKTQSNSESMTYAEPEFTDFDKDRTESQFAADQIWAAYDTNGCMPRFYARIKRIISEQSKLDVIWLEPCPDPGNRDEVDWVEEELPFACGNFKNGSKGEVDFCSFSYLVSCDKGRDRGSYKIYPRKGDIWALFKDWNIKWSSDPDMHREYFKYEVVQVLSDYDEENGLKVARMVKLKGFVSLFHPTRNKEKDSFHIPPCELLRFSHRIPSCRMTGKERADVPEGSYELDPASLPTDVEEVEFGHLKSSDDVVVDVECNDTQASGSFSKSASDNEKCKKRIDTNKTDIHGRDETDDRGPSPSVMNGVYEKKRKHRDGGKGNADGSVDYRKGESNVTECEAAEAEHIDAAKNGPANAAKSDNSPPLASAGEDFEYPDPEFFVFEADKSEDKFQPGQIWALYSDIDSLPKFYGQIKEVSTTNFKVEITWLDACPLEEEIRWSDKSLPYGCGKFRLGREKETYDTTLTFSHQVRVETTSKNRYSIYPKTGEIWAVYKKLSVDWTRDDLESCGYDIVRVLNNTGAGLRVTFLEKVGGYNSVFKDGGLEMEIPRKEFLRFSHQIPAFCLTEERGGKLRGYLELDPAAIPPILFCTTSN</sequence>
<dbReference type="PRINTS" id="PR00625">
    <property type="entry name" value="JDOMAIN"/>
</dbReference>
<comment type="caution">
    <text evidence="3">The sequence shown here is derived from an EMBL/GenBank/DDBJ whole genome shotgun (WGS) entry which is preliminary data.</text>
</comment>
<feature type="compositionally biased region" description="Basic residues" evidence="1">
    <location>
        <begin position="312"/>
        <end position="321"/>
    </location>
</feature>
<proteinExistence type="predicted"/>
<dbReference type="Pfam" id="PF11926">
    <property type="entry name" value="DUF3444"/>
    <property type="match status" value="2"/>
</dbReference>
<dbReference type="Proteomes" id="UP000283530">
    <property type="component" value="Unassembled WGS sequence"/>
</dbReference>
<feature type="compositionally biased region" description="Acidic residues" evidence="1">
    <location>
        <begin position="325"/>
        <end position="344"/>
    </location>
</feature>
<dbReference type="PROSITE" id="PS50076">
    <property type="entry name" value="DNAJ_2"/>
    <property type="match status" value="1"/>
</dbReference>
<evidence type="ECO:0000313" key="4">
    <source>
        <dbReference type="Proteomes" id="UP000283530"/>
    </source>
</evidence>
<dbReference type="PANTHER" id="PTHR45089:SF24">
    <property type="entry name" value="DNAJ HEAT SHOCK N-TERMINAL DOMAIN-CONTAINING PROTEIN"/>
    <property type="match status" value="1"/>
</dbReference>
<dbReference type="InterPro" id="IPR024593">
    <property type="entry name" value="DUF3444"/>
</dbReference>
<gene>
    <name evidence="3" type="ORF">CKAN_02401000</name>
</gene>
<feature type="compositionally biased region" description="Polar residues" evidence="1">
    <location>
        <begin position="350"/>
        <end position="360"/>
    </location>
</feature>
<dbReference type="CDD" id="cd06257">
    <property type="entry name" value="DnaJ"/>
    <property type="match status" value="1"/>
</dbReference>
<name>A0A443PVC1_9MAGN</name>
<feature type="region of interest" description="Disordered" evidence="1">
    <location>
        <begin position="744"/>
        <end position="851"/>
    </location>
</feature>
<feature type="compositionally biased region" description="Polar residues" evidence="1">
    <location>
        <begin position="259"/>
        <end position="277"/>
    </location>
</feature>
<evidence type="ECO:0000313" key="3">
    <source>
        <dbReference type="EMBL" id="RWR94703.1"/>
    </source>
</evidence>
<accession>A0A443PVC1</accession>